<dbReference type="Proteomes" id="UP000294547">
    <property type="component" value="Unassembled WGS sequence"/>
</dbReference>
<dbReference type="RefSeq" id="WP_126538276.1">
    <property type="nucleotide sequence ID" value="NZ_BSPM01000009.1"/>
</dbReference>
<dbReference type="InterPro" id="IPR036610">
    <property type="entry name" value="PEBP-like_sf"/>
</dbReference>
<dbReference type="OrthoDB" id="9797506at2"/>
<dbReference type="PANTHER" id="PTHR30289:SF1">
    <property type="entry name" value="PEBP (PHOSPHATIDYLETHANOLAMINE-BINDING PROTEIN) FAMILY PROTEIN"/>
    <property type="match status" value="1"/>
</dbReference>
<dbReference type="PANTHER" id="PTHR30289">
    <property type="entry name" value="UNCHARACTERIZED PROTEIN YBCL-RELATED"/>
    <property type="match status" value="1"/>
</dbReference>
<keyword evidence="3" id="KW-1185">Reference proteome</keyword>
<dbReference type="EMBL" id="SNXY01000009">
    <property type="protein sequence ID" value="TDP83375.1"/>
    <property type="molecule type" value="Genomic_DNA"/>
</dbReference>
<gene>
    <name evidence="2" type="ORF">EDD54_3337</name>
</gene>
<evidence type="ECO:0008006" key="4">
    <source>
        <dbReference type="Google" id="ProtNLM"/>
    </source>
</evidence>
<evidence type="ECO:0000313" key="2">
    <source>
        <dbReference type="EMBL" id="TDP83375.1"/>
    </source>
</evidence>
<organism evidence="2 3">
    <name type="scientific">Oharaeibacter diazotrophicus</name>
    <dbReference type="NCBI Taxonomy" id="1920512"/>
    <lineage>
        <taxon>Bacteria</taxon>
        <taxon>Pseudomonadati</taxon>
        <taxon>Pseudomonadota</taxon>
        <taxon>Alphaproteobacteria</taxon>
        <taxon>Hyphomicrobiales</taxon>
        <taxon>Pleomorphomonadaceae</taxon>
        <taxon>Oharaeibacter</taxon>
    </lineage>
</organism>
<feature type="chain" id="PRO_5020976724" description="PBP family phospholipid-binding protein" evidence="1">
    <location>
        <begin position="22"/>
        <end position="180"/>
    </location>
</feature>
<dbReference type="CDD" id="cd00865">
    <property type="entry name" value="PEBP_bact_arch"/>
    <property type="match status" value="1"/>
</dbReference>
<dbReference type="Pfam" id="PF01161">
    <property type="entry name" value="PBP"/>
    <property type="match status" value="1"/>
</dbReference>
<sequence>MIRPLLSLAALVVGAATSVHAADFTVTSPDFTDGGRLGEAQVFDGFGCTGGNVAPALAWTGAPAGTKSFAVTVYDPDAPTGSGFWHWSMFDIPAATTSLATGSTGAGRPAGAVEVRNDYGGTGFGGACPPPGPAHRYVVTVFALKVDKLGLGADATPAVTGFMLNANVLATARITALYGR</sequence>
<feature type="signal peptide" evidence="1">
    <location>
        <begin position="1"/>
        <end position="21"/>
    </location>
</feature>
<evidence type="ECO:0000313" key="3">
    <source>
        <dbReference type="Proteomes" id="UP000294547"/>
    </source>
</evidence>
<evidence type="ECO:0000256" key="1">
    <source>
        <dbReference type="SAM" id="SignalP"/>
    </source>
</evidence>
<name>A0A4R6RBL0_9HYPH</name>
<dbReference type="SUPFAM" id="SSF49777">
    <property type="entry name" value="PEBP-like"/>
    <property type="match status" value="1"/>
</dbReference>
<dbReference type="InterPro" id="IPR005247">
    <property type="entry name" value="YbhB_YbcL/LppC-like"/>
</dbReference>
<keyword evidence="1" id="KW-0732">Signal</keyword>
<dbReference type="NCBIfam" id="TIGR00481">
    <property type="entry name" value="YbhB/YbcL family Raf kinase inhibitor-like protein"/>
    <property type="match status" value="1"/>
</dbReference>
<protein>
    <recommendedName>
        <fullName evidence="4">PBP family phospholipid-binding protein</fullName>
    </recommendedName>
</protein>
<dbReference type="AlphaFoldDB" id="A0A4R6RBL0"/>
<comment type="caution">
    <text evidence="2">The sequence shown here is derived from an EMBL/GenBank/DDBJ whole genome shotgun (WGS) entry which is preliminary data.</text>
</comment>
<dbReference type="Gene3D" id="3.90.280.10">
    <property type="entry name" value="PEBP-like"/>
    <property type="match status" value="1"/>
</dbReference>
<proteinExistence type="predicted"/>
<accession>A0A4R6RBL0</accession>
<reference evidence="2 3" key="1">
    <citation type="submission" date="2019-03" db="EMBL/GenBank/DDBJ databases">
        <title>Genomic Encyclopedia of Type Strains, Phase IV (KMG-IV): sequencing the most valuable type-strain genomes for metagenomic binning, comparative biology and taxonomic classification.</title>
        <authorList>
            <person name="Goeker M."/>
        </authorList>
    </citation>
    <scope>NUCLEOTIDE SEQUENCE [LARGE SCALE GENOMIC DNA]</scope>
    <source>
        <strain evidence="2 3">DSM 102969</strain>
    </source>
</reference>
<dbReference type="InterPro" id="IPR008914">
    <property type="entry name" value="PEBP"/>
</dbReference>